<dbReference type="OrthoDB" id="410404at2759"/>
<evidence type="ECO:0000256" key="1">
    <source>
        <dbReference type="PROSITE-ProRule" id="PRU00042"/>
    </source>
</evidence>
<proteinExistence type="predicted"/>
<feature type="domain" description="C2H2-type" evidence="3">
    <location>
        <begin position="128"/>
        <end position="155"/>
    </location>
</feature>
<dbReference type="WBParaSite" id="SSLN_0000879901-mRNA-1">
    <property type="protein sequence ID" value="SSLN_0000879901-mRNA-1"/>
    <property type="gene ID" value="SSLN_0000879901"/>
</dbReference>
<keyword evidence="1" id="KW-0479">Metal-binding</keyword>
<feature type="region of interest" description="Disordered" evidence="2">
    <location>
        <begin position="105"/>
        <end position="129"/>
    </location>
</feature>
<accession>A0A183SW68</accession>
<dbReference type="Proteomes" id="UP000275846">
    <property type="component" value="Unassembled WGS sequence"/>
</dbReference>
<evidence type="ECO:0000313" key="6">
    <source>
        <dbReference type="WBParaSite" id="SSLN_0000879901-mRNA-1"/>
    </source>
</evidence>
<protein>
    <submittedName>
        <fullName evidence="6">C2H2-type domain-containing protein</fullName>
    </submittedName>
</protein>
<name>A0A183SW68_SCHSO</name>
<keyword evidence="1" id="KW-0863">Zinc-finger</keyword>
<dbReference type="EMBL" id="UYSU01034667">
    <property type="protein sequence ID" value="VDL94851.1"/>
    <property type="molecule type" value="Genomic_DNA"/>
</dbReference>
<reference evidence="6" key="1">
    <citation type="submission" date="2016-06" db="UniProtKB">
        <authorList>
            <consortium name="WormBaseParasite"/>
        </authorList>
    </citation>
    <scope>IDENTIFICATION</scope>
</reference>
<keyword evidence="5" id="KW-1185">Reference proteome</keyword>
<evidence type="ECO:0000313" key="4">
    <source>
        <dbReference type="EMBL" id="VDL94851.1"/>
    </source>
</evidence>
<keyword evidence="1" id="KW-0862">Zinc</keyword>
<evidence type="ECO:0000259" key="3">
    <source>
        <dbReference type="PROSITE" id="PS50157"/>
    </source>
</evidence>
<evidence type="ECO:0000313" key="5">
    <source>
        <dbReference type="Proteomes" id="UP000275846"/>
    </source>
</evidence>
<reference evidence="4 5" key="2">
    <citation type="submission" date="2018-11" db="EMBL/GenBank/DDBJ databases">
        <authorList>
            <consortium name="Pathogen Informatics"/>
        </authorList>
    </citation>
    <scope>NUCLEOTIDE SEQUENCE [LARGE SCALE GENOMIC DNA]</scope>
    <source>
        <strain evidence="4 5">NST_G2</strain>
    </source>
</reference>
<dbReference type="AlphaFoldDB" id="A0A183SW68"/>
<dbReference type="PROSITE" id="PS50157">
    <property type="entry name" value="ZINC_FINGER_C2H2_2"/>
    <property type="match status" value="1"/>
</dbReference>
<gene>
    <name evidence="4" type="ORF">SSLN_LOCUS8466</name>
</gene>
<sequence length="190" mass="21728">MIPDTEVLERTDLLSTYAQLKKLHLRWSRHPVRMDDNRLPKRLFYGDVITGSWRQGSQLRHYKAALKTYLKQLQIKPANWEDFARNRPAWRKTGQQYEANRIAATTDKRAARKSPAHRTNAANAQAPPTCPRCQRTFLARIRLVRHARTQCANNPKIPTSTSNSANSPLESHTFTPGINSITPTIIETTS</sequence>
<dbReference type="GO" id="GO:0008270">
    <property type="term" value="F:zinc ion binding"/>
    <property type="evidence" value="ECO:0007669"/>
    <property type="project" value="UniProtKB-KW"/>
</dbReference>
<feature type="region of interest" description="Disordered" evidence="2">
    <location>
        <begin position="152"/>
        <end position="190"/>
    </location>
</feature>
<organism evidence="6">
    <name type="scientific">Schistocephalus solidus</name>
    <name type="common">Tapeworm</name>
    <dbReference type="NCBI Taxonomy" id="70667"/>
    <lineage>
        <taxon>Eukaryota</taxon>
        <taxon>Metazoa</taxon>
        <taxon>Spiralia</taxon>
        <taxon>Lophotrochozoa</taxon>
        <taxon>Platyhelminthes</taxon>
        <taxon>Cestoda</taxon>
        <taxon>Eucestoda</taxon>
        <taxon>Diphyllobothriidea</taxon>
        <taxon>Diphyllobothriidae</taxon>
        <taxon>Schistocephalus</taxon>
    </lineage>
</organism>
<evidence type="ECO:0000256" key="2">
    <source>
        <dbReference type="SAM" id="MobiDB-lite"/>
    </source>
</evidence>
<dbReference type="InterPro" id="IPR013087">
    <property type="entry name" value="Znf_C2H2_type"/>
</dbReference>